<keyword evidence="4" id="KW-0249">Electron transport</keyword>
<dbReference type="InterPro" id="IPR009056">
    <property type="entry name" value="Cyt_c-like_dom"/>
</dbReference>
<dbReference type="InterPro" id="IPR036909">
    <property type="entry name" value="Cyt_c-like_dom_sf"/>
</dbReference>
<keyword evidence="1" id="KW-0813">Transport</keyword>
<dbReference type="PRINTS" id="PR00604">
    <property type="entry name" value="CYTCHRMECIAB"/>
</dbReference>
<dbReference type="GO" id="GO:0046872">
    <property type="term" value="F:metal ion binding"/>
    <property type="evidence" value="ECO:0007669"/>
    <property type="project" value="UniProtKB-KW"/>
</dbReference>
<evidence type="ECO:0000256" key="3">
    <source>
        <dbReference type="ARBA" id="ARBA00022723"/>
    </source>
</evidence>
<evidence type="ECO:0000313" key="8">
    <source>
        <dbReference type="EMBL" id="EAU55925.1"/>
    </source>
</evidence>
<dbReference type="HOGENOM" id="CLU_1179083_0_0_0"/>
<accession>Q0F3L6</accession>
<evidence type="ECO:0000256" key="1">
    <source>
        <dbReference type="ARBA" id="ARBA00022448"/>
    </source>
</evidence>
<gene>
    <name evidence="8" type="ORF">SPV1_03873</name>
</gene>
<evidence type="ECO:0000259" key="7">
    <source>
        <dbReference type="PROSITE" id="PS51007"/>
    </source>
</evidence>
<sequence>MAVIVVASCSSAAYAGAERRCQMCHDFTTGENRIGPSLKGIIGRTAGTYPGYEYTFTKYLKGKPWVWTEAKLRRWDNDSERAVREFTHNPAAKTKMPRQAYTGATEDEIINYIQMASQGVKLPPQAGSQVSCKMCHDFVTGKNKIGPSLKGVLGRKAGTYPGYKYKFTKYIKGEPWVWTEEKIRKWDNNSEEAIKEFTGNPEARTLMPPQHRTGSDEDEIISFIKVTSSADADKE</sequence>
<evidence type="ECO:0000256" key="2">
    <source>
        <dbReference type="ARBA" id="ARBA00022617"/>
    </source>
</evidence>
<dbReference type="RefSeq" id="WP_009851071.1">
    <property type="nucleotide sequence ID" value="NZ_DS022295.1"/>
</dbReference>
<evidence type="ECO:0000256" key="5">
    <source>
        <dbReference type="ARBA" id="ARBA00023004"/>
    </source>
</evidence>
<dbReference type="InterPro" id="IPR002327">
    <property type="entry name" value="Cyt_c_1A/1B"/>
</dbReference>
<feature type="domain" description="Cytochrome c" evidence="7">
    <location>
        <begin position="5"/>
        <end position="117"/>
    </location>
</feature>
<feature type="domain" description="Cytochrome c" evidence="7">
    <location>
        <begin position="114"/>
        <end position="228"/>
    </location>
</feature>
<comment type="caution">
    <text evidence="8">The sequence shown here is derived from an EMBL/GenBank/DDBJ whole genome shotgun (WGS) entry which is preliminary data.</text>
</comment>
<proteinExistence type="predicted"/>
<dbReference type="GO" id="GO:0009055">
    <property type="term" value="F:electron transfer activity"/>
    <property type="evidence" value="ECO:0007669"/>
    <property type="project" value="InterPro"/>
</dbReference>
<dbReference type="eggNOG" id="COG3474">
    <property type="taxonomic scope" value="Bacteria"/>
</dbReference>
<keyword evidence="5 6" id="KW-0408">Iron</keyword>
<protein>
    <submittedName>
        <fullName evidence="8">Cytochrome c</fullName>
    </submittedName>
</protein>
<evidence type="ECO:0000313" key="9">
    <source>
        <dbReference type="Proteomes" id="UP000005297"/>
    </source>
</evidence>
<evidence type="ECO:0000256" key="6">
    <source>
        <dbReference type="PROSITE-ProRule" id="PRU00433"/>
    </source>
</evidence>
<dbReference type="GO" id="GO:0020037">
    <property type="term" value="F:heme binding"/>
    <property type="evidence" value="ECO:0007669"/>
    <property type="project" value="InterPro"/>
</dbReference>
<dbReference type="AlphaFoldDB" id="Q0F3L6"/>
<name>Q0F3L6_9PROT</name>
<dbReference type="STRING" id="314344.AL013_03975"/>
<evidence type="ECO:0000256" key="4">
    <source>
        <dbReference type="ARBA" id="ARBA00022982"/>
    </source>
</evidence>
<organism evidence="8 9">
    <name type="scientific">Mariprofundus ferrooxydans PV-1</name>
    <dbReference type="NCBI Taxonomy" id="314345"/>
    <lineage>
        <taxon>Bacteria</taxon>
        <taxon>Pseudomonadati</taxon>
        <taxon>Pseudomonadota</taxon>
        <taxon>Candidatius Mariprofundia</taxon>
        <taxon>Mariprofundales</taxon>
        <taxon>Mariprofundaceae</taxon>
        <taxon>Mariprofundus</taxon>
    </lineage>
</organism>
<keyword evidence="9" id="KW-1185">Reference proteome</keyword>
<dbReference type="Proteomes" id="UP000005297">
    <property type="component" value="Unassembled WGS sequence"/>
</dbReference>
<keyword evidence="3 6" id="KW-0479">Metal-binding</keyword>
<dbReference type="PROSITE" id="PS51007">
    <property type="entry name" value="CYTC"/>
    <property type="match status" value="2"/>
</dbReference>
<dbReference type="SUPFAM" id="SSF46626">
    <property type="entry name" value="Cytochrome c"/>
    <property type="match status" value="2"/>
</dbReference>
<keyword evidence="2 6" id="KW-0349">Heme</keyword>
<reference evidence="8 9" key="1">
    <citation type="submission" date="2006-09" db="EMBL/GenBank/DDBJ databases">
        <authorList>
            <person name="Emerson D."/>
            <person name="Ferriera S."/>
            <person name="Johnson J."/>
            <person name="Kravitz S."/>
            <person name="Halpern A."/>
            <person name="Remington K."/>
            <person name="Beeson K."/>
            <person name="Tran B."/>
            <person name="Rogers Y.-H."/>
            <person name="Friedman R."/>
            <person name="Venter J.C."/>
        </authorList>
    </citation>
    <scope>NUCLEOTIDE SEQUENCE [LARGE SCALE GENOMIC DNA]</scope>
    <source>
        <strain evidence="8 9">PV-1</strain>
    </source>
</reference>
<dbReference type="Gene3D" id="1.10.760.10">
    <property type="entry name" value="Cytochrome c-like domain"/>
    <property type="match status" value="2"/>
</dbReference>
<dbReference type="InParanoid" id="Q0F3L6"/>
<dbReference type="EMBL" id="AATS01000001">
    <property type="protein sequence ID" value="EAU55925.1"/>
    <property type="molecule type" value="Genomic_DNA"/>
</dbReference>
<dbReference type="PANTHER" id="PTHR11961">
    <property type="entry name" value="CYTOCHROME C"/>
    <property type="match status" value="1"/>
</dbReference>